<dbReference type="InterPro" id="IPR009078">
    <property type="entry name" value="Ferritin-like_SF"/>
</dbReference>
<keyword evidence="2" id="KW-1185">Reference proteome</keyword>
<dbReference type="OrthoDB" id="5500270at2"/>
<evidence type="ECO:0000313" key="1">
    <source>
        <dbReference type="EMBL" id="KAA2265791.1"/>
    </source>
</evidence>
<proteinExistence type="predicted"/>
<dbReference type="GO" id="GO:0016491">
    <property type="term" value="F:oxidoreductase activity"/>
    <property type="evidence" value="ECO:0007669"/>
    <property type="project" value="InterPro"/>
</dbReference>
<dbReference type="RefSeq" id="WP_149848076.1">
    <property type="nucleotide sequence ID" value="NZ_VUOB01000005.1"/>
</dbReference>
<dbReference type="Gene3D" id="1.10.620.20">
    <property type="entry name" value="Ribonucleotide Reductase, subunit A"/>
    <property type="match status" value="1"/>
</dbReference>
<accession>A0A5B2XSE6</accession>
<reference evidence="1 2" key="1">
    <citation type="submission" date="2019-09" db="EMBL/GenBank/DDBJ databases">
        <title>Goodfellowia gen. nov., a new genus of the Pseudonocardineae related to Actinoalloteichus, containing Goodfellowia coeruleoviolacea gen. nov., comb. nov. gen. nov., comb. nov.</title>
        <authorList>
            <person name="Labeda D."/>
        </authorList>
    </citation>
    <scope>NUCLEOTIDE SEQUENCE [LARGE SCALE GENOMIC DNA]</scope>
    <source>
        <strain evidence="1 2">AN110305</strain>
    </source>
</reference>
<organism evidence="1 2">
    <name type="scientific">Solihabitans fulvus</name>
    <dbReference type="NCBI Taxonomy" id="1892852"/>
    <lineage>
        <taxon>Bacteria</taxon>
        <taxon>Bacillati</taxon>
        <taxon>Actinomycetota</taxon>
        <taxon>Actinomycetes</taxon>
        <taxon>Pseudonocardiales</taxon>
        <taxon>Pseudonocardiaceae</taxon>
        <taxon>Solihabitans</taxon>
    </lineage>
</organism>
<sequence length="318" mass="35363">MPQVTVRASVAATLSWQYAGREARLQSLYQRAKHAQWNAASDVDWSIEVPFGAPLPMDSGDALGTFAASPLAGRGPAMWDVFRWELQSWMVSQFLHGEQAALVVAGRLVESMPDVEGKLCAASQAIDEARHVEVFSRYAQEKLPRIYPICAPLATLVEDILGDARWDITALGMQILVEALAMAAFRLVDRTFHDDLIKDITRLVARDEARHVSFGVVSLGNLYRELTSVELADREELVLEAAVLTRRRFLLEDVWERLDVPAAAGAGFAASDPTMTRYRQTIFAKVFASLRAVGLLTERVRTELAALELVPRREGARW</sequence>
<dbReference type="AlphaFoldDB" id="A0A5B2XSE6"/>
<evidence type="ECO:0000313" key="2">
    <source>
        <dbReference type="Proteomes" id="UP000323454"/>
    </source>
</evidence>
<protein>
    <submittedName>
        <fullName evidence="1">Ferritin-like domain-containing protein</fullName>
    </submittedName>
</protein>
<reference evidence="1 2" key="2">
    <citation type="submission" date="2019-09" db="EMBL/GenBank/DDBJ databases">
        <authorList>
            <person name="Jin C."/>
        </authorList>
    </citation>
    <scope>NUCLEOTIDE SEQUENCE [LARGE SCALE GENOMIC DNA]</scope>
    <source>
        <strain evidence="1 2">AN110305</strain>
    </source>
</reference>
<name>A0A5B2XSE6_9PSEU</name>
<dbReference type="InterPro" id="IPR012348">
    <property type="entry name" value="RNR-like"/>
</dbReference>
<gene>
    <name evidence="1" type="ORF">F0L68_04335</name>
</gene>
<dbReference type="CDD" id="cd00657">
    <property type="entry name" value="Ferritin_like"/>
    <property type="match status" value="1"/>
</dbReference>
<dbReference type="Proteomes" id="UP000323454">
    <property type="component" value="Unassembled WGS sequence"/>
</dbReference>
<comment type="caution">
    <text evidence="1">The sequence shown here is derived from an EMBL/GenBank/DDBJ whole genome shotgun (WGS) entry which is preliminary data.</text>
</comment>
<dbReference type="SUPFAM" id="SSF47240">
    <property type="entry name" value="Ferritin-like"/>
    <property type="match status" value="1"/>
</dbReference>
<dbReference type="EMBL" id="VUOB01000005">
    <property type="protein sequence ID" value="KAA2265791.1"/>
    <property type="molecule type" value="Genomic_DNA"/>
</dbReference>